<keyword evidence="2" id="KW-1185">Reference proteome</keyword>
<evidence type="ECO:0000313" key="1">
    <source>
        <dbReference type="EMBL" id="RNA33592.1"/>
    </source>
</evidence>
<dbReference type="Proteomes" id="UP000276133">
    <property type="component" value="Unassembled WGS sequence"/>
</dbReference>
<protein>
    <submittedName>
        <fullName evidence="1">Uncharacterized protein</fullName>
    </submittedName>
</protein>
<gene>
    <name evidence="1" type="ORF">BpHYR1_051966</name>
</gene>
<dbReference type="AlphaFoldDB" id="A0A3M7SCT2"/>
<reference evidence="1 2" key="1">
    <citation type="journal article" date="2018" name="Sci. Rep.">
        <title>Genomic signatures of local adaptation to the degree of environmental predictability in rotifers.</title>
        <authorList>
            <person name="Franch-Gras L."/>
            <person name="Hahn C."/>
            <person name="Garcia-Roger E.M."/>
            <person name="Carmona M.J."/>
            <person name="Serra M."/>
            <person name="Gomez A."/>
        </authorList>
    </citation>
    <scope>NUCLEOTIDE SEQUENCE [LARGE SCALE GENOMIC DNA]</scope>
    <source>
        <strain evidence="1">HYR1</strain>
    </source>
</reference>
<name>A0A3M7SCT2_BRAPC</name>
<evidence type="ECO:0000313" key="2">
    <source>
        <dbReference type="Proteomes" id="UP000276133"/>
    </source>
</evidence>
<comment type="caution">
    <text evidence="1">The sequence shown here is derived from an EMBL/GenBank/DDBJ whole genome shotgun (WGS) entry which is preliminary data.</text>
</comment>
<proteinExistence type="predicted"/>
<sequence length="100" mass="11357">MISCSIIIRSDFRNSIFIFSTFQYSLSDLFLGPVYCHLPLGRRFPQNQLSFSGDVSFSDSSSSSSSLIIKFKSFSHSKNSRDDLVRESKDNESFFEAFGN</sequence>
<accession>A0A3M7SCT2</accession>
<dbReference type="EMBL" id="REGN01001613">
    <property type="protein sequence ID" value="RNA33592.1"/>
    <property type="molecule type" value="Genomic_DNA"/>
</dbReference>
<organism evidence="1 2">
    <name type="scientific">Brachionus plicatilis</name>
    <name type="common">Marine rotifer</name>
    <name type="synonym">Brachionus muelleri</name>
    <dbReference type="NCBI Taxonomy" id="10195"/>
    <lineage>
        <taxon>Eukaryota</taxon>
        <taxon>Metazoa</taxon>
        <taxon>Spiralia</taxon>
        <taxon>Gnathifera</taxon>
        <taxon>Rotifera</taxon>
        <taxon>Eurotatoria</taxon>
        <taxon>Monogononta</taxon>
        <taxon>Pseudotrocha</taxon>
        <taxon>Ploima</taxon>
        <taxon>Brachionidae</taxon>
        <taxon>Brachionus</taxon>
    </lineage>
</organism>